<evidence type="ECO:0000256" key="1">
    <source>
        <dbReference type="SAM" id="MobiDB-lite"/>
    </source>
</evidence>
<evidence type="ECO:0000313" key="2">
    <source>
        <dbReference type="EMBL" id="KAJ1119257.1"/>
    </source>
</evidence>
<dbReference type="EMBL" id="JANPWB010000012">
    <property type="protein sequence ID" value="KAJ1119257.1"/>
    <property type="molecule type" value="Genomic_DNA"/>
</dbReference>
<dbReference type="AlphaFoldDB" id="A0AAV7NVZ3"/>
<accession>A0AAV7NVZ3</accession>
<evidence type="ECO:0000313" key="3">
    <source>
        <dbReference type="Proteomes" id="UP001066276"/>
    </source>
</evidence>
<gene>
    <name evidence="2" type="ORF">NDU88_007443</name>
</gene>
<proteinExistence type="predicted"/>
<keyword evidence="3" id="KW-1185">Reference proteome</keyword>
<dbReference type="Proteomes" id="UP001066276">
    <property type="component" value="Chromosome 8"/>
</dbReference>
<sequence>MVAPCEVSAMARDWLAGCSWDVRGGPPARISRARMRQCRPQPSSGPQEATSGHLYPRQRDSPDAAAPYEHPAVLQGGRTGPKCLPTRSVARHQVERLS</sequence>
<feature type="region of interest" description="Disordered" evidence="1">
    <location>
        <begin position="32"/>
        <end position="98"/>
    </location>
</feature>
<name>A0AAV7NVZ3_PLEWA</name>
<organism evidence="2 3">
    <name type="scientific">Pleurodeles waltl</name>
    <name type="common">Iberian ribbed newt</name>
    <dbReference type="NCBI Taxonomy" id="8319"/>
    <lineage>
        <taxon>Eukaryota</taxon>
        <taxon>Metazoa</taxon>
        <taxon>Chordata</taxon>
        <taxon>Craniata</taxon>
        <taxon>Vertebrata</taxon>
        <taxon>Euteleostomi</taxon>
        <taxon>Amphibia</taxon>
        <taxon>Batrachia</taxon>
        <taxon>Caudata</taxon>
        <taxon>Salamandroidea</taxon>
        <taxon>Salamandridae</taxon>
        <taxon>Pleurodelinae</taxon>
        <taxon>Pleurodeles</taxon>
    </lineage>
</organism>
<reference evidence="2" key="1">
    <citation type="journal article" date="2022" name="bioRxiv">
        <title>Sequencing and chromosome-scale assembly of the giantPleurodeles waltlgenome.</title>
        <authorList>
            <person name="Brown T."/>
            <person name="Elewa A."/>
            <person name="Iarovenko S."/>
            <person name="Subramanian E."/>
            <person name="Araus A.J."/>
            <person name="Petzold A."/>
            <person name="Susuki M."/>
            <person name="Suzuki K.-i.T."/>
            <person name="Hayashi T."/>
            <person name="Toyoda A."/>
            <person name="Oliveira C."/>
            <person name="Osipova E."/>
            <person name="Leigh N.D."/>
            <person name="Simon A."/>
            <person name="Yun M.H."/>
        </authorList>
    </citation>
    <scope>NUCLEOTIDE SEQUENCE</scope>
    <source>
        <strain evidence="2">20211129_DDA</strain>
        <tissue evidence="2">Liver</tissue>
    </source>
</reference>
<protein>
    <submittedName>
        <fullName evidence="2">Uncharacterized protein</fullName>
    </submittedName>
</protein>
<feature type="compositionally biased region" description="Polar residues" evidence="1">
    <location>
        <begin position="40"/>
        <end position="50"/>
    </location>
</feature>
<comment type="caution">
    <text evidence="2">The sequence shown here is derived from an EMBL/GenBank/DDBJ whole genome shotgun (WGS) entry which is preliminary data.</text>
</comment>